<evidence type="ECO:0000313" key="2">
    <source>
        <dbReference type="EMBL" id="KAA6386191.1"/>
    </source>
</evidence>
<reference evidence="2 3" key="1">
    <citation type="submission" date="2019-03" db="EMBL/GenBank/DDBJ databases">
        <title>Single cell metagenomics reveals metabolic interactions within the superorganism composed of flagellate Streblomastix strix and complex community of Bacteroidetes bacteria on its surface.</title>
        <authorList>
            <person name="Treitli S.C."/>
            <person name="Kolisko M."/>
            <person name="Husnik F."/>
            <person name="Keeling P."/>
            <person name="Hampl V."/>
        </authorList>
    </citation>
    <scope>NUCLEOTIDE SEQUENCE [LARGE SCALE GENOMIC DNA]</scope>
    <source>
        <strain evidence="2">ST1C</strain>
    </source>
</reference>
<proteinExistence type="predicted"/>
<sequence length="183" mass="21252">MPMSKLQPSGISGRAEDIYQAIDKISGHDCEFAIDYLIHNFRKFKKYRKSKEAEKQRTEKETISILAELYNSSSHQEKEKFTPKLFIPQRSVIDSLKQFQQEGVDPWGDDPQADNQNDESKVIHDDGTYNKFTYSENLSELHRMYIQEHPEAEISYTYFCNAVHGLYIQKSRGTDLCPLCETA</sequence>
<gene>
    <name evidence="2" type="ORF">EZS28_018283</name>
</gene>
<dbReference type="Proteomes" id="UP000324800">
    <property type="component" value="Unassembled WGS sequence"/>
</dbReference>
<feature type="region of interest" description="Disordered" evidence="1">
    <location>
        <begin position="103"/>
        <end position="122"/>
    </location>
</feature>
<dbReference type="AlphaFoldDB" id="A0A5J4VU74"/>
<dbReference type="EMBL" id="SNRW01004922">
    <property type="protein sequence ID" value="KAA6386191.1"/>
    <property type="molecule type" value="Genomic_DNA"/>
</dbReference>
<protein>
    <submittedName>
        <fullName evidence="2">Uncharacterized protein</fullName>
    </submittedName>
</protein>
<evidence type="ECO:0000313" key="3">
    <source>
        <dbReference type="Proteomes" id="UP000324800"/>
    </source>
</evidence>
<evidence type="ECO:0000256" key="1">
    <source>
        <dbReference type="SAM" id="MobiDB-lite"/>
    </source>
</evidence>
<name>A0A5J4VU74_9EUKA</name>
<comment type="caution">
    <text evidence="2">The sequence shown here is derived from an EMBL/GenBank/DDBJ whole genome shotgun (WGS) entry which is preliminary data.</text>
</comment>
<organism evidence="2 3">
    <name type="scientific">Streblomastix strix</name>
    <dbReference type="NCBI Taxonomy" id="222440"/>
    <lineage>
        <taxon>Eukaryota</taxon>
        <taxon>Metamonada</taxon>
        <taxon>Preaxostyla</taxon>
        <taxon>Oxymonadida</taxon>
        <taxon>Streblomastigidae</taxon>
        <taxon>Streblomastix</taxon>
    </lineage>
</organism>
<accession>A0A5J4VU74</accession>